<dbReference type="Proteomes" id="UP000327157">
    <property type="component" value="Chromosome 2"/>
</dbReference>
<dbReference type="AlphaFoldDB" id="A0A5N5HFB4"/>
<reference evidence="1 2" key="1">
    <citation type="submission" date="2019-09" db="EMBL/GenBank/DDBJ databases">
        <authorList>
            <person name="Ou C."/>
        </authorList>
    </citation>
    <scope>NUCLEOTIDE SEQUENCE [LARGE SCALE GENOMIC DNA]</scope>
    <source>
        <strain evidence="1">S2</strain>
        <tissue evidence="1">Leaf</tissue>
    </source>
</reference>
<gene>
    <name evidence="1" type="ORF">D8674_020317</name>
</gene>
<dbReference type="EMBL" id="SMOL01000157">
    <property type="protein sequence ID" value="KAB2626699.1"/>
    <property type="molecule type" value="Genomic_DNA"/>
</dbReference>
<sequence length="97" mass="11101">MAWVLRTHDLKPAAWVAEPSHENIDAFHGASIVAGWPAANPHPRIIVFFKSWFIFMVSLDPQTFPEHHYPKAWPPEATMSTFFPGKCTQLWLGSLWT</sequence>
<protein>
    <submittedName>
        <fullName evidence="1">Uncharacterized protein</fullName>
    </submittedName>
</protein>
<keyword evidence="2" id="KW-1185">Reference proteome</keyword>
<evidence type="ECO:0000313" key="1">
    <source>
        <dbReference type="EMBL" id="KAB2626699.1"/>
    </source>
</evidence>
<reference evidence="1 2" key="3">
    <citation type="submission" date="2019-11" db="EMBL/GenBank/DDBJ databases">
        <title>A de novo genome assembly of a pear dwarfing rootstock.</title>
        <authorList>
            <person name="Wang F."/>
            <person name="Wang J."/>
            <person name="Li S."/>
            <person name="Zhang Y."/>
            <person name="Fang M."/>
            <person name="Ma L."/>
            <person name="Zhao Y."/>
            <person name="Jiang S."/>
        </authorList>
    </citation>
    <scope>NUCLEOTIDE SEQUENCE [LARGE SCALE GENOMIC DNA]</scope>
    <source>
        <strain evidence="1">S2</strain>
        <tissue evidence="1">Leaf</tissue>
    </source>
</reference>
<name>A0A5N5HFB4_9ROSA</name>
<reference evidence="2" key="2">
    <citation type="submission" date="2019-10" db="EMBL/GenBank/DDBJ databases">
        <title>A de novo genome assembly of a pear dwarfing rootstock.</title>
        <authorList>
            <person name="Wang F."/>
            <person name="Wang J."/>
            <person name="Li S."/>
            <person name="Zhang Y."/>
            <person name="Fang M."/>
            <person name="Ma L."/>
            <person name="Zhao Y."/>
            <person name="Jiang S."/>
        </authorList>
    </citation>
    <scope>NUCLEOTIDE SEQUENCE [LARGE SCALE GENOMIC DNA]</scope>
</reference>
<comment type="caution">
    <text evidence="1">The sequence shown here is derived from an EMBL/GenBank/DDBJ whole genome shotgun (WGS) entry which is preliminary data.</text>
</comment>
<proteinExistence type="predicted"/>
<evidence type="ECO:0000313" key="2">
    <source>
        <dbReference type="Proteomes" id="UP000327157"/>
    </source>
</evidence>
<accession>A0A5N5HFB4</accession>
<organism evidence="1 2">
    <name type="scientific">Pyrus ussuriensis x Pyrus communis</name>
    <dbReference type="NCBI Taxonomy" id="2448454"/>
    <lineage>
        <taxon>Eukaryota</taxon>
        <taxon>Viridiplantae</taxon>
        <taxon>Streptophyta</taxon>
        <taxon>Embryophyta</taxon>
        <taxon>Tracheophyta</taxon>
        <taxon>Spermatophyta</taxon>
        <taxon>Magnoliopsida</taxon>
        <taxon>eudicotyledons</taxon>
        <taxon>Gunneridae</taxon>
        <taxon>Pentapetalae</taxon>
        <taxon>rosids</taxon>
        <taxon>fabids</taxon>
        <taxon>Rosales</taxon>
        <taxon>Rosaceae</taxon>
        <taxon>Amygdaloideae</taxon>
        <taxon>Maleae</taxon>
        <taxon>Pyrus</taxon>
    </lineage>
</organism>